<proteinExistence type="predicted"/>
<dbReference type="EMBL" id="ABLOMU010000001">
    <property type="protein sequence ID" value="EKT4439498.1"/>
    <property type="molecule type" value="Genomic_DNA"/>
</dbReference>
<reference evidence="1" key="1">
    <citation type="submission" date="2022-07" db="EMBL/GenBank/DDBJ databases">
        <authorList>
            <consortium name="Clinical and Environmental Microbiology Branch: Whole genome sequencing antimicrobial resistance pathogens in the healthcare setting"/>
        </authorList>
    </citation>
    <scope>NUCLEOTIDE SEQUENCE</scope>
    <source>
        <strain evidence="1">Stenotrophomonas_maltophilia_2021CK-00905</strain>
    </source>
</reference>
<accession>A0AAI9C799</accession>
<comment type="caution">
    <text evidence="1">The sequence shown here is derived from an EMBL/GenBank/DDBJ whole genome shotgun (WGS) entry which is preliminary data.</text>
</comment>
<name>A0AAI9C799_STEMA</name>
<dbReference type="AlphaFoldDB" id="A0AAI9C799"/>
<gene>
    <name evidence="1" type="ORF">QEK83_000091</name>
</gene>
<evidence type="ECO:0000313" key="1">
    <source>
        <dbReference type="EMBL" id="EKT4439498.1"/>
    </source>
</evidence>
<evidence type="ECO:0000313" key="2">
    <source>
        <dbReference type="Proteomes" id="UP001214521"/>
    </source>
</evidence>
<protein>
    <submittedName>
        <fullName evidence="1">Uncharacterized protein</fullName>
    </submittedName>
</protein>
<organism evidence="1 2">
    <name type="scientific">Stenotrophomonas maltophilia</name>
    <name type="common">Pseudomonas maltophilia</name>
    <name type="synonym">Xanthomonas maltophilia</name>
    <dbReference type="NCBI Taxonomy" id="40324"/>
    <lineage>
        <taxon>Bacteria</taxon>
        <taxon>Pseudomonadati</taxon>
        <taxon>Pseudomonadota</taxon>
        <taxon>Gammaproteobacteria</taxon>
        <taxon>Lysobacterales</taxon>
        <taxon>Lysobacteraceae</taxon>
        <taxon>Stenotrophomonas</taxon>
        <taxon>Stenotrophomonas maltophilia group</taxon>
    </lineage>
</organism>
<dbReference type="Proteomes" id="UP001214521">
    <property type="component" value="Unassembled WGS sequence"/>
</dbReference>
<sequence length="154" mass="17485">MRHHFTKIIENKARTKPPELQNYRMTNTIAITYKDANTPSPKYFVLTCFLNAETMSDATAEAAERNLTVLQVLTPVFDAMFQDTTYRPATMVRSVLNNFETGIELCEDVATFEDIPADARYTGFMGSCYGRECIHLVYKLLHTDTEIIPSTVTV</sequence>